<evidence type="ECO:0000313" key="2">
    <source>
        <dbReference type="EMBL" id="MDR7170540.1"/>
    </source>
</evidence>
<dbReference type="Pfam" id="PF00144">
    <property type="entry name" value="Beta-lactamase"/>
    <property type="match status" value="1"/>
</dbReference>
<protein>
    <recommendedName>
        <fullName evidence="1">Beta-lactamase-related domain-containing protein</fullName>
    </recommendedName>
</protein>
<keyword evidence="3" id="KW-1185">Reference proteome</keyword>
<comment type="caution">
    <text evidence="2">The sequence shown here is derived from an EMBL/GenBank/DDBJ whole genome shotgun (WGS) entry which is preliminary data.</text>
</comment>
<evidence type="ECO:0000313" key="3">
    <source>
        <dbReference type="Proteomes" id="UP001251217"/>
    </source>
</evidence>
<accession>A0ABU1XJ21</accession>
<dbReference type="InterPro" id="IPR001466">
    <property type="entry name" value="Beta-lactam-related"/>
</dbReference>
<dbReference type="SUPFAM" id="SSF56601">
    <property type="entry name" value="beta-lactamase/transpeptidase-like"/>
    <property type="match status" value="1"/>
</dbReference>
<sequence>MRPPGGPTSSAGHRFLPRWLQLSNTYLPATGDTALRDPHPIGYATLDGTVIDTTRMEPSLPWASGALVSTGADLNRFYLALLAGQVVPQPQLRAMLDGVDMGKPDGMSYGLGVGYTELPCGAQYVGHIGGVGGFTTISGATTVGRAVTYSFTGTPSSVDIGGLLTRALCG</sequence>
<dbReference type="Gene3D" id="3.40.710.10">
    <property type="entry name" value="DD-peptidase/beta-lactamase superfamily"/>
    <property type="match status" value="1"/>
</dbReference>
<dbReference type="RefSeq" id="WP_310404622.1">
    <property type="nucleotide sequence ID" value="NZ_JAVDWW010000007.1"/>
</dbReference>
<dbReference type="Proteomes" id="UP001251217">
    <property type="component" value="Unassembled WGS sequence"/>
</dbReference>
<dbReference type="InterPro" id="IPR012338">
    <property type="entry name" value="Beta-lactam/transpept-like"/>
</dbReference>
<reference evidence="2 3" key="1">
    <citation type="submission" date="2023-07" db="EMBL/GenBank/DDBJ databases">
        <title>Sorghum-associated microbial communities from plants grown in Nebraska, USA.</title>
        <authorList>
            <person name="Schachtman D."/>
        </authorList>
    </citation>
    <scope>NUCLEOTIDE SEQUENCE [LARGE SCALE GENOMIC DNA]</scope>
    <source>
        <strain evidence="2 3">4272</strain>
    </source>
</reference>
<dbReference type="EMBL" id="JAVDWW010000007">
    <property type="protein sequence ID" value="MDR7170540.1"/>
    <property type="molecule type" value="Genomic_DNA"/>
</dbReference>
<organism evidence="2 3">
    <name type="scientific">Nocardia kruczakiae</name>
    <dbReference type="NCBI Taxonomy" id="261477"/>
    <lineage>
        <taxon>Bacteria</taxon>
        <taxon>Bacillati</taxon>
        <taxon>Actinomycetota</taxon>
        <taxon>Actinomycetes</taxon>
        <taxon>Mycobacteriales</taxon>
        <taxon>Nocardiaceae</taxon>
        <taxon>Nocardia</taxon>
    </lineage>
</organism>
<proteinExistence type="predicted"/>
<gene>
    <name evidence="2" type="ORF">J2W56_004291</name>
</gene>
<feature type="domain" description="Beta-lactamase-related" evidence="1">
    <location>
        <begin position="43"/>
        <end position="154"/>
    </location>
</feature>
<evidence type="ECO:0000259" key="1">
    <source>
        <dbReference type="Pfam" id="PF00144"/>
    </source>
</evidence>
<name>A0ABU1XJ21_9NOCA</name>